<dbReference type="InterPro" id="IPR003675">
    <property type="entry name" value="Rce1/LyrA-like_dom"/>
</dbReference>
<keyword evidence="4" id="KW-1185">Reference proteome</keyword>
<organism evidence="3 4">
    <name type="scientific">Actinoplanes utahensis</name>
    <dbReference type="NCBI Taxonomy" id="1869"/>
    <lineage>
        <taxon>Bacteria</taxon>
        <taxon>Bacillati</taxon>
        <taxon>Actinomycetota</taxon>
        <taxon>Actinomycetes</taxon>
        <taxon>Micromonosporales</taxon>
        <taxon>Micromonosporaceae</taxon>
        <taxon>Actinoplanes</taxon>
    </lineage>
</organism>
<feature type="domain" description="CAAX prenyl protease 2/Lysostaphin resistance protein A-like" evidence="2">
    <location>
        <begin position="95"/>
        <end position="185"/>
    </location>
</feature>
<accession>A0A0A6UKK4</accession>
<evidence type="ECO:0000256" key="1">
    <source>
        <dbReference type="SAM" id="Phobius"/>
    </source>
</evidence>
<dbReference type="PANTHER" id="PTHR39430:SF1">
    <property type="entry name" value="PROTEASE"/>
    <property type="match status" value="1"/>
</dbReference>
<dbReference type="EMBL" id="JRTT01000036">
    <property type="protein sequence ID" value="KHD74819.1"/>
    <property type="molecule type" value="Genomic_DNA"/>
</dbReference>
<dbReference type="Pfam" id="PF02517">
    <property type="entry name" value="Rce1-like"/>
    <property type="match status" value="1"/>
</dbReference>
<evidence type="ECO:0000313" key="3">
    <source>
        <dbReference type="EMBL" id="KHD74819.1"/>
    </source>
</evidence>
<dbReference type="AlphaFoldDB" id="A0A0A6UKK4"/>
<proteinExistence type="predicted"/>
<sequence length="264" mass="26601">MVMVLVGRASSAAAGHPVSGLLVGVAGAVAALGLYAFLVRWLERRPATEVATAGAARRLGQGILVGVGIFALAIAIITLFGGYRLTGWGSVGGALSTLGVMSGVAVVEELLFRGVVFRLAEEVTGTWGALVVSGLLFGGLHLLNPDATLWGALAIAVEAGGMLAAAYAATRSLWLPIGLHLGWNLAEGGIFGATVSGAEHGGGSVLLGTFDGPALLTGGDFGPEASLPAILVCLTLTALLIRSALRSGGVRPRRRTARIASTTL</sequence>
<protein>
    <submittedName>
        <fullName evidence="3">CAAX protease</fullName>
    </submittedName>
</protein>
<evidence type="ECO:0000313" key="4">
    <source>
        <dbReference type="Proteomes" id="UP000054537"/>
    </source>
</evidence>
<feature type="transmembrane region" description="Helical" evidence="1">
    <location>
        <begin position="63"/>
        <end position="85"/>
    </location>
</feature>
<keyword evidence="3" id="KW-0645">Protease</keyword>
<feature type="transmembrane region" description="Helical" evidence="1">
    <location>
        <begin position="225"/>
        <end position="245"/>
    </location>
</feature>
<feature type="transmembrane region" description="Helical" evidence="1">
    <location>
        <begin position="124"/>
        <end position="143"/>
    </location>
</feature>
<dbReference type="GO" id="GO:0080120">
    <property type="term" value="P:CAAX-box protein maturation"/>
    <property type="evidence" value="ECO:0007669"/>
    <property type="project" value="UniProtKB-ARBA"/>
</dbReference>
<keyword evidence="3" id="KW-0378">Hydrolase</keyword>
<dbReference type="GO" id="GO:0006508">
    <property type="term" value="P:proteolysis"/>
    <property type="evidence" value="ECO:0007669"/>
    <property type="project" value="UniProtKB-KW"/>
</dbReference>
<dbReference type="STRING" id="1869.MB27_26690"/>
<reference evidence="3 4" key="1">
    <citation type="submission" date="2014-10" db="EMBL/GenBank/DDBJ databases">
        <title>Draft genome sequence of Actinoplanes utahensis NRRL 12052.</title>
        <authorList>
            <person name="Velasco-Bucheli B."/>
            <person name="del Cerro C."/>
            <person name="Hormigo D."/>
            <person name="Garcia J.L."/>
            <person name="Acebal C."/>
            <person name="Arroyo M."/>
            <person name="de la Mata I."/>
        </authorList>
    </citation>
    <scope>NUCLEOTIDE SEQUENCE [LARGE SCALE GENOMIC DNA]</scope>
    <source>
        <strain evidence="3 4">NRRL 12052</strain>
    </source>
</reference>
<dbReference type="Proteomes" id="UP000054537">
    <property type="component" value="Unassembled WGS sequence"/>
</dbReference>
<feature type="transmembrane region" description="Helical" evidence="1">
    <location>
        <begin position="149"/>
        <end position="169"/>
    </location>
</feature>
<dbReference type="eggNOG" id="COG1266">
    <property type="taxonomic scope" value="Bacteria"/>
</dbReference>
<feature type="transmembrane region" description="Helical" evidence="1">
    <location>
        <begin position="91"/>
        <end position="112"/>
    </location>
</feature>
<comment type="caution">
    <text evidence="3">The sequence shown here is derived from an EMBL/GenBank/DDBJ whole genome shotgun (WGS) entry which is preliminary data.</text>
</comment>
<evidence type="ECO:0000259" key="2">
    <source>
        <dbReference type="Pfam" id="PF02517"/>
    </source>
</evidence>
<dbReference type="PANTHER" id="PTHR39430">
    <property type="entry name" value="MEMBRANE-ASSOCIATED PROTEASE-RELATED"/>
    <property type="match status" value="1"/>
</dbReference>
<feature type="transmembrane region" description="Helical" evidence="1">
    <location>
        <begin position="20"/>
        <end position="42"/>
    </location>
</feature>
<keyword evidence="1" id="KW-0812">Transmembrane</keyword>
<gene>
    <name evidence="3" type="ORF">MB27_26690</name>
</gene>
<dbReference type="GO" id="GO:0004175">
    <property type="term" value="F:endopeptidase activity"/>
    <property type="evidence" value="ECO:0007669"/>
    <property type="project" value="UniProtKB-ARBA"/>
</dbReference>
<keyword evidence="1" id="KW-0472">Membrane</keyword>
<name>A0A0A6UKK4_ACTUT</name>
<keyword evidence="1" id="KW-1133">Transmembrane helix</keyword>